<dbReference type="Proteomes" id="UP000019678">
    <property type="component" value="Unassembled WGS sequence"/>
</dbReference>
<evidence type="ECO:0000313" key="2">
    <source>
        <dbReference type="Proteomes" id="UP000019678"/>
    </source>
</evidence>
<proteinExistence type="predicted"/>
<dbReference type="EMBL" id="ASRX01000027">
    <property type="protein sequence ID" value="EYF05028.1"/>
    <property type="molecule type" value="Genomic_DNA"/>
</dbReference>
<reference evidence="1 2" key="1">
    <citation type="submission" date="2013-05" db="EMBL/GenBank/DDBJ databases">
        <title>Genome assembly of Chondromyces apiculatus DSM 436.</title>
        <authorList>
            <person name="Sharma G."/>
            <person name="Khatri I."/>
            <person name="Kaur C."/>
            <person name="Mayilraj S."/>
            <person name="Subramanian S."/>
        </authorList>
    </citation>
    <scope>NUCLEOTIDE SEQUENCE [LARGE SCALE GENOMIC DNA]</scope>
    <source>
        <strain evidence="1 2">DSM 436</strain>
    </source>
</reference>
<accession>A0A017T712</accession>
<dbReference type="AlphaFoldDB" id="A0A017T712"/>
<sequence length="211" mass="23676">MMRSSVETGENDLDFDCDYRFGFNVDPRGQGTVGYLLFWSGCGGLNLKKDIEVWNPFNAAGQTVVTGRTIPCIGLLESMRFSGDENAPMRFVAYVSQDSAADIRSKISRPLTSTKLQLAFYVIAYDDEKKQWYEAAFVKDKKTMDATLDTTGGEIQIFISKSPTPLSDTLDIKVYRFEFQVVPAKGKTATLEFALGPTQRIVQQWTWDDDA</sequence>
<comment type="caution">
    <text evidence="1">The sequence shown here is derived from an EMBL/GenBank/DDBJ whole genome shotgun (WGS) entry which is preliminary data.</text>
</comment>
<name>A0A017T712_9BACT</name>
<dbReference type="OrthoDB" id="5500352at2"/>
<dbReference type="RefSeq" id="WP_044242907.1">
    <property type="nucleotide sequence ID" value="NZ_ASRX01000027.1"/>
</dbReference>
<gene>
    <name evidence="1" type="ORF">CAP_3618</name>
</gene>
<protein>
    <submittedName>
        <fullName evidence="1">Uncharacterized protein</fullName>
    </submittedName>
</protein>
<dbReference type="STRING" id="1192034.CAP_3618"/>
<keyword evidence="2" id="KW-1185">Reference proteome</keyword>
<evidence type="ECO:0000313" key="1">
    <source>
        <dbReference type="EMBL" id="EYF05028.1"/>
    </source>
</evidence>
<organism evidence="1 2">
    <name type="scientific">Chondromyces apiculatus DSM 436</name>
    <dbReference type="NCBI Taxonomy" id="1192034"/>
    <lineage>
        <taxon>Bacteria</taxon>
        <taxon>Pseudomonadati</taxon>
        <taxon>Myxococcota</taxon>
        <taxon>Polyangia</taxon>
        <taxon>Polyangiales</taxon>
        <taxon>Polyangiaceae</taxon>
        <taxon>Chondromyces</taxon>
    </lineage>
</organism>